<dbReference type="SMART" id="SM00984">
    <property type="entry name" value="UDPG_MGDP_dh_C"/>
    <property type="match status" value="1"/>
</dbReference>
<keyword evidence="1" id="KW-0560">Oxidoreductase</keyword>
<dbReference type="OrthoDB" id="9803238at2"/>
<dbReference type="RefSeq" id="WP_092046663.1">
    <property type="nucleotide sequence ID" value="NZ_FOQD01000001.1"/>
</dbReference>
<dbReference type="InterPro" id="IPR014026">
    <property type="entry name" value="UDP-Glc/GDP-Man_DH_dimer"/>
</dbReference>
<evidence type="ECO:0000313" key="5">
    <source>
        <dbReference type="EMBL" id="SFH52848.1"/>
    </source>
</evidence>
<reference evidence="6" key="1">
    <citation type="submission" date="2016-10" db="EMBL/GenBank/DDBJ databases">
        <authorList>
            <person name="Varghese N."/>
            <person name="Submissions S."/>
        </authorList>
    </citation>
    <scope>NUCLEOTIDE SEQUENCE [LARGE SCALE GENOMIC DNA]</scope>
    <source>
        <strain evidence="6">DSM 26348</strain>
    </source>
</reference>
<dbReference type="Gene3D" id="3.40.50.720">
    <property type="entry name" value="NAD(P)-binding Rossmann-like Domain"/>
    <property type="match status" value="2"/>
</dbReference>
<dbReference type="SUPFAM" id="SSF48179">
    <property type="entry name" value="6-phosphogluconate dehydrogenase C-terminal domain-like"/>
    <property type="match status" value="1"/>
</dbReference>
<evidence type="ECO:0000256" key="1">
    <source>
        <dbReference type="ARBA" id="ARBA00023002"/>
    </source>
</evidence>
<dbReference type="Pfam" id="PF03721">
    <property type="entry name" value="UDPG_MGDP_dh_N"/>
    <property type="match status" value="1"/>
</dbReference>
<dbReference type="SUPFAM" id="SSF51735">
    <property type="entry name" value="NAD(P)-binding Rossmann-fold domains"/>
    <property type="match status" value="1"/>
</dbReference>
<evidence type="ECO:0000313" key="6">
    <source>
        <dbReference type="Proteomes" id="UP000199518"/>
    </source>
</evidence>
<dbReference type="STRING" id="1576369.SAMN05421753_10128"/>
<dbReference type="PANTHER" id="PTHR43491:SF1">
    <property type="entry name" value="UDP-N-ACETYL-D-MANNOSAMINE DEHYDROGENASE"/>
    <property type="match status" value="1"/>
</dbReference>
<gene>
    <name evidence="5" type="ORF">SAMN05421753_10128</name>
</gene>
<dbReference type="InterPro" id="IPR036291">
    <property type="entry name" value="NAD(P)-bd_dom_sf"/>
</dbReference>
<dbReference type="InterPro" id="IPR036220">
    <property type="entry name" value="UDP-Glc/GDP-Man_DH_C_sf"/>
</dbReference>
<accession>A0A1I3ARW2</accession>
<dbReference type="PIRSF" id="PIRSF500136">
    <property type="entry name" value="UDP_ManNAc_DH"/>
    <property type="match status" value="1"/>
</dbReference>
<dbReference type="GO" id="GO:0016628">
    <property type="term" value="F:oxidoreductase activity, acting on the CH-CH group of donors, NAD or NADP as acceptor"/>
    <property type="evidence" value="ECO:0007669"/>
    <property type="project" value="InterPro"/>
</dbReference>
<dbReference type="EMBL" id="FOQD01000001">
    <property type="protein sequence ID" value="SFH52848.1"/>
    <property type="molecule type" value="Genomic_DNA"/>
</dbReference>
<sequence>MSQEFMKRIANREALVGVIGLGYVGLPLIDAFFRAGFRTLGYDIDQRKVEQLNAGQSYIKHVSSDRVGEWRESKKFEATADAKRLAEPDVIIICVPTPLNDSRDPDLSYIVGTGESIAEQLRPGQLIVLESTTYPTTTRDVLLPILEKTGLKAGKDFYLAYSPEREDPGNPVYSAAKIPKVVGGYDEQSLKLACELYGQAVVKVVPASSMEVAEAAKILENTYRAVNIALVNELKMLFDRMGIDIWSVIEAAKTKPFGFQAFYPGPGLGGHCIPIDPFYLTWLARRHGLSTRFIELAGEVNSRMPEYVIQRLGDFLNDAGKPVRGSKICLLGMAYKKDVDDPRESPSFTLMELLLKRGADLTYNDPHVPTLPSMRHHQLPEMSSTELTPEFLAKQDCVLIATDHSAYDYDFIVRHSQMVLDTRNATANVKIGHEKVRTA</sequence>
<evidence type="ECO:0000256" key="2">
    <source>
        <dbReference type="ARBA" id="ARBA00023027"/>
    </source>
</evidence>
<dbReference type="PANTHER" id="PTHR43491">
    <property type="entry name" value="UDP-N-ACETYL-D-MANNOSAMINE DEHYDROGENASE"/>
    <property type="match status" value="1"/>
</dbReference>
<dbReference type="Pfam" id="PF03720">
    <property type="entry name" value="UDPG_MGDP_dh_C"/>
    <property type="match status" value="1"/>
</dbReference>
<name>A0A1I3ARW2_9PLAN</name>
<comment type="similarity">
    <text evidence="3">Belongs to the UDP-glucose/GDP-mannose dehydrogenase family.</text>
</comment>
<dbReference type="SUPFAM" id="SSF52413">
    <property type="entry name" value="UDP-glucose/GDP-mannose dehydrogenase C-terminal domain"/>
    <property type="match status" value="1"/>
</dbReference>
<dbReference type="InterPro" id="IPR014027">
    <property type="entry name" value="UDP-Glc/GDP-Man_DH_C"/>
</dbReference>
<dbReference type="Proteomes" id="UP000199518">
    <property type="component" value="Unassembled WGS sequence"/>
</dbReference>
<dbReference type="InterPro" id="IPR028359">
    <property type="entry name" value="UDP_ManNAc/GlcNAc_DH"/>
</dbReference>
<dbReference type="GO" id="GO:0000271">
    <property type="term" value="P:polysaccharide biosynthetic process"/>
    <property type="evidence" value="ECO:0007669"/>
    <property type="project" value="InterPro"/>
</dbReference>
<organism evidence="5 6">
    <name type="scientific">Planctomicrobium piriforme</name>
    <dbReference type="NCBI Taxonomy" id="1576369"/>
    <lineage>
        <taxon>Bacteria</taxon>
        <taxon>Pseudomonadati</taxon>
        <taxon>Planctomycetota</taxon>
        <taxon>Planctomycetia</taxon>
        <taxon>Planctomycetales</taxon>
        <taxon>Planctomycetaceae</taxon>
        <taxon>Planctomicrobium</taxon>
    </lineage>
</organism>
<dbReference type="GO" id="GO:0016616">
    <property type="term" value="F:oxidoreductase activity, acting on the CH-OH group of donors, NAD or NADP as acceptor"/>
    <property type="evidence" value="ECO:0007669"/>
    <property type="project" value="InterPro"/>
</dbReference>
<keyword evidence="2" id="KW-0520">NAD</keyword>
<feature type="domain" description="UDP-glucose/GDP-mannose dehydrogenase C-terminal" evidence="4">
    <location>
        <begin position="329"/>
        <end position="428"/>
    </location>
</feature>
<dbReference type="InterPro" id="IPR008927">
    <property type="entry name" value="6-PGluconate_DH-like_C_sf"/>
</dbReference>
<dbReference type="Pfam" id="PF00984">
    <property type="entry name" value="UDPG_MGDP_dh"/>
    <property type="match status" value="1"/>
</dbReference>
<dbReference type="InterPro" id="IPR017476">
    <property type="entry name" value="UDP-Glc/GDP-Man"/>
</dbReference>
<dbReference type="AlphaFoldDB" id="A0A1I3ARW2"/>
<dbReference type="NCBIfam" id="TIGR03026">
    <property type="entry name" value="NDP-sugDHase"/>
    <property type="match status" value="1"/>
</dbReference>
<keyword evidence="6" id="KW-1185">Reference proteome</keyword>
<evidence type="ECO:0000259" key="4">
    <source>
        <dbReference type="SMART" id="SM00984"/>
    </source>
</evidence>
<proteinExistence type="inferred from homology"/>
<dbReference type="InterPro" id="IPR001732">
    <property type="entry name" value="UDP-Glc/GDP-Man_DH_N"/>
</dbReference>
<evidence type="ECO:0000256" key="3">
    <source>
        <dbReference type="PIRNR" id="PIRNR000124"/>
    </source>
</evidence>
<protein>
    <submittedName>
        <fullName evidence="5">UDP-N-acetyl-D-glucosamine dehydrogenase</fullName>
    </submittedName>
</protein>
<dbReference type="PIRSF" id="PIRSF000124">
    <property type="entry name" value="UDPglc_GDPman_dh"/>
    <property type="match status" value="1"/>
</dbReference>
<dbReference type="GO" id="GO:0051287">
    <property type="term" value="F:NAD binding"/>
    <property type="evidence" value="ECO:0007669"/>
    <property type="project" value="InterPro"/>
</dbReference>